<feature type="transmembrane region" description="Helical" evidence="12">
    <location>
        <begin position="63"/>
        <end position="82"/>
    </location>
</feature>
<accession>A0A6J7GA69</accession>
<evidence type="ECO:0000256" key="8">
    <source>
        <dbReference type="ARBA" id="ARBA00023098"/>
    </source>
</evidence>
<keyword evidence="11" id="KW-1208">Phospholipid metabolism</keyword>
<keyword evidence="6" id="KW-0548">Nucleotidyltransferase</keyword>
<evidence type="ECO:0000256" key="1">
    <source>
        <dbReference type="ARBA" id="ARBA00004651"/>
    </source>
</evidence>
<gene>
    <name evidence="13" type="ORF">UFOPK3516_01053</name>
</gene>
<feature type="transmembrane region" description="Helical" evidence="12">
    <location>
        <begin position="88"/>
        <end position="106"/>
    </location>
</feature>
<dbReference type="PANTHER" id="PTHR46382">
    <property type="entry name" value="PHOSPHATIDATE CYTIDYLYLTRANSFERASE"/>
    <property type="match status" value="1"/>
</dbReference>
<proteinExistence type="predicted"/>
<feature type="transmembrane region" description="Helical" evidence="12">
    <location>
        <begin position="113"/>
        <end position="133"/>
    </location>
</feature>
<sequence>MSKNITPEERERRTPTEEIQAQFRSARADIERQFENTKAQFENTRVQFEAANEKIRTRTGRNLLGAIAAGLIFGGFVIVSLIIFKWFFVIFALVTLGICSLELANAMRVRGWYVPRVLSVVVTVIAMPVAFFGGIVMTLIVIALGTVIILMTQIVTSNRAAYTDKAPLNQRMFAAMFVQAYVSVLGAVTVNLVSRDDGQWWVMGFLIVVVSIDTGAYVTGLLFGKHLMAPKISPKKTWEGFAGAGVISLIASGLVVTLMLHLPIWFTPIFAIPILFSAVWGDLGESQLKRIIGVKDMSNWLAGHGGFLDRVDSILPTALVVYIIYNVVHAVS</sequence>
<evidence type="ECO:0000256" key="6">
    <source>
        <dbReference type="ARBA" id="ARBA00022695"/>
    </source>
</evidence>
<name>A0A6J7GA69_9ZZZZ</name>
<keyword evidence="3" id="KW-0444">Lipid biosynthesis</keyword>
<dbReference type="Pfam" id="PF01148">
    <property type="entry name" value="CTP_transf_1"/>
    <property type="match status" value="1"/>
</dbReference>
<keyword evidence="9 12" id="KW-0472">Membrane</keyword>
<evidence type="ECO:0000256" key="11">
    <source>
        <dbReference type="ARBA" id="ARBA00023264"/>
    </source>
</evidence>
<protein>
    <submittedName>
        <fullName evidence="13">Unannotated protein</fullName>
    </submittedName>
</protein>
<evidence type="ECO:0000313" key="13">
    <source>
        <dbReference type="EMBL" id="CAB4903408.1"/>
    </source>
</evidence>
<keyword evidence="10" id="KW-0594">Phospholipid biosynthesis</keyword>
<evidence type="ECO:0000256" key="3">
    <source>
        <dbReference type="ARBA" id="ARBA00022516"/>
    </source>
</evidence>
<evidence type="ECO:0000256" key="7">
    <source>
        <dbReference type="ARBA" id="ARBA00022989"/>
    </source>
</evidence>
<feature type="transmembrane region" description="Helical" evidence="12">
    <location>
        <begin position="262"/>
        <end position="281"/>
    </location>
</feature>
<dbReference type="PANTHER" id="PTHR46382:SF1">
    <property type="entry name" value="PHOSPHATIDATE CYTIDYLYLTRANSFERASE"/>
    <property type="match status" value="1"/>
</dbReference>
<evidence type="ECO:0000256" key="9">
    <source>
        <dbReference type="ARBA" id="ARBA00023136"/>
    </source>
</evidence>
<comment type="subcellular location">
    <subcellularLocation>
        <location evidence="1">Cell membrane</location>
        <topology evidence="1">Multi-pass membrane protein</topology>
    </subcellularLocation>
</comment>
<dbReference type="EMBL" id="CAFBMB010000083">
    <property type="protein sequence ID" value="CAB4903408.1"/>
    <property type="molecule type" value="Genomic_DNA"/>
</dbReference>
<keyword evidence="5 12" id="KW-0812">Transmembrane</keyword>
<feature type="transmembrane region" description="Helical" evidence="12">
    <location>
        <begin position="173"/>
        <end position="194"/>
    </location>
</feature>
<feature type="transmembrane region" description="Helical" evidence="12">
    <location>
        <begin position="200"/>
        <end position="224"/>
    </location>
</feature>
<evidence type="ECO:0000256" key="2">
    <source>
        <dbReference type="ARBA" id="ARBA00022475"/>
    </source>
</evidence>
<keyword evidence="8" id="KW-0443">Lipid metabolism</keyword>
<keyword evidence="2" id="KW-1003">Cell membrane</keyword>
<keyword evidence="4" id="KW-0808">Transferase</keyword>
<evidence type="ECO:0000256" key="12">
    <source>
        <dbReference type="SAM" id="Phobius"/>
    </source>
</evidence>
<keyword evidence="7 12" id="KW-1133">Transmembrane helix</keyword>
<evidence type="ECO:0000256" key="4">
    <source>
        <dbReference type="ARBA" id="ARBA00022679"/>
    </source>
</evidence>
<evidence type="ECO:0000256" key="5">
    <source>
        <dbReference type="ARBA" id="ARBA00022692"/>
    </source>
</evidence>
<dbReference type="GO" id="GO:0004605">
    <property type="term" value="F:phosphatidate cytidylyltransferase activity"/>
    <property type="evidence" value="ECO:0007669"/>
    <property type="project" value="TreeGrafter"/>
</dbReference>
<dbReference type="GO" id="GO:0016024">
    <property type="term" value="P:CDP-diacylglycerol biosynthetic process"/>
    <property type="evidence" value="ECO:0007669"/>
    <property type="project" value="TreeGrafter"/>
</dbReference>
<reference evidence="13" key="1">
    <citation type="submission" date="2020-05" db="EMBL/GenBank/DDBJ databases">
        <authorList>
            <person name="Chiriac C."/>
            <person name="Salcher M."/>
            <person name="Ghai R."/>
            <person name="Kavagutti S V."/>
        </authorList>
    </citation>
    <scope>NUCLEOTIDE SEQUENCE</scope>
</reference>
<organism evidence="13">
    <name type="scientific">freshwater metagenome</name>
    <dbReference type="NCBI Taxonomy" id="449393"/>
    <lineage>
        <taxon>unclassified sequences</taxon>
        <taxon>metagenomes</taxon>
        <taxon>ecological metagenomes</taxon>
    </lineage>
</organism>
<evidence type="ECO:0000256" key="10">
    <source>
        <dbReference type="ARBA" id="ARBA00023209"/>
    </source>
</evidence>
<feature type="transmembrane region" description="Helical" evidence="12">
    <location>
        <begin position="236"/>
        <end position="256"/>
    </location>
</feature>
<dbReference type="AlphaFoldDB" id="A0A6J7GA69"/>
<dbReference type="GO" id="GO:0005886">
    <property type="term" value="C:plasma membrane"/>
    <property type="evidence" value="ECO:0007669"/>
    <property type="project" value="UniProtKB-SubCell"/>
</dbReference>